<accession>A0A4R6FS47</accession>
<dbReference type="RefSeq" id="WP_133494831.1">
    <property type="nucleotide sequence ID" value="NZ_BMLU01000003.1"/>
</dbReference>
<keyword evidence="3" id="KW-1185">Reference proteome</keyword>
<protein>
    <submittedName>
        <fullName evidence="2">Three-Cys-motif partner protein</fullName>
    </submittedName>
</protein>
<organism evidence="2 3">
    <name type="scientific">Stakelama pacifica</name>
    <dbReference type="NCBI Taxonomy" id="517720"/>
    <lineage>
        <taxon>Bacteria</taxon>
        <taxon>Pseudomonadati</taxon>
        <taxon>Pseudomonadota</taxon>
        <taxon>Alphaproteobacteria</taxon>
        <taxon>Sphingomonadales</taxon>
        <taxon>Sphingomonadaceae</taxon>
        <taxon>Stakelama</taxon>
    </lineage>
</organism>
<reference evidence="2 3" key="1">
    <citation type="submission" date="2019-03" db="EMBL/GenBank/DDBJ databases">
        <title>Genomic Encyclopedia of Type Strains, Phase IV (KMG-IV): sequencing the most valuable type-strain genomes for metagenomic binning, comparative biology and taxonomic classification.</title>
        <authorList>
            <person name="Goeker M."/>
        </authorList>
    </citation>
    <scope>NUCLEOTIDE SEQUENCE [LARGE SCALE GENOMIC DNA]</scope>
    <source>
        <strain evidence="2 3">DSM 25059</strain>
    </source>
</reference>
<dbReference type="NCBIfam" id="TIGR04474">
    <property type="entry name" value="tcm_partner"/>
    <property type="match status" value="1"/>
</dbReference>
<dbReference type="InterPro" id="IPR031009">
    <property type="entry name" value="Tcm_partner"/>
</dbReference>
<evidence type="ECO:0000313" key="3">
    <source>
        <dbReference type="Proteomes" id="UP000295493"/>
    </source>
</evidence>
<dbReference type="Proteomes" id="UP000295493">
    <property type="component" value="Unassembled WGS sequence"/>
</dbReference>
<name>A0A4R6FS47_9SPHN</name>
<evidence type="ECO:0000259" key="1">
    <source>
        <dbReference type="Pfam" id="PF22560"/>
    </source>
</evidence>
<gene>
    <name evidence="2" type="ORF">EV664_10366</name>
</gene>
<dbReference type="AlphaFoldDB" id="A0A4R6FS47"/>
<dbReference type="Pfam" id="PF22560">
    <property type="entry name" value="GMT-wHTH"/>
    <property type="match status" value="1"/>
</dbReference>
<dbReference type="InterPro" id="IPR054339">
    <property type="entry name" value="GMT_wHTH"/>
</dbReference>
<proteinExistence type="predicted"/>
<dbReference type="EMBL" id="SNWD01000003">
    <property type="protein sequence ID" value="TDN84427.1"/>
    <property type="molecule type" value="Genomic_DNA"/>
</dbReference>
<evidence type="ECO:0000313" key="2">
    <source>
        <dbReference type="EMBL" id="TDN84427.1"/>
    </source>
</evidence>
<comment type="caution">
    <text evidence="2">The sequence shown here is derived from an EMBL/GenBank/DDBJ whole genome shotgun (WGS) entry which is preliminary data.</text>
</comment>
<feature type="domain" description="GMT-like wHTH" evidence="1">
    <location>
        <begin position="279"/>
        <end position="352"/>
    </location>
</feature>
<dbReference type="OrthoDB" id="275124at2"/>
<sequence>MANQKFFEERTDQSEVKARIVNKYFSTWAQVVMPTVAKRGGKIAYMDLYAGPGRYKDGAASTPLLVLQTAINHPLMSQMLTAYFNDADGDKTSTLQTEIDSLPGLGKLKYKPVVTCGEVDDDAATYFNETRLVPSFSFVDPFGYKGLSLRIVQGVIKDWGCDCVFFFNYNRINAGINNPGVKKHMDALFGEERADTLRARLPGLTPELREAAILEELANEIQSLGGKYVLPFTFRNSEGTRTSHKLIFVSKHFKGYEIMKDIMAAESSTLDEGVPSLTYSPADASMPLLFSLVQPMSKLKEMLLEDFAGQTLSLTEIYERHSVGKPYIKRNYREALSALEAAERVSAYSTKGKRRKDTYPDHVKVQFKEGY</sequence>